<dbReference type="Proteomes" id="UP000061457">
    <property type="component" value="Chromosome II"/>
</dbReference>
<evidence type="ECO:0000256" key="3">
    <source>
        <dbReference type="ARBA" id="ARBA00022692"/>
    </source>
</evidence>
<dbReference type="PANTHER" id="PTHR32089:SF119">
    <property type="entry name" value="METHYL-ACCEPTING CHEMOTAXIS PROTEIN CTPL"/>
    <property type="match status" value="1"/>
</dbReference>
<accession>A0A0S2K6G0</accession>
<dbReference type="PROSITE" id="PS50885">
    <property type="entry name" value="HAMP"/>
    <property type="match status" value="1"/>
</dbReference>
<dbReference type="CDD" id="cd06225">
    <property type="entry name" value="HAMP"/>
    <property type="match status" value="1"/>
</dbReference>
<dbReference type="PANTHER" id="PTHR32089">
    <property type="entry name" value="METHYL-ACCEPTING CHEMOTAXIS PROTEIN MCPB"/>
    <property type="match status" value="1"/>
</dbReference>
<evidence type="ECO:0000256" key="7">
    <source>
        <dbReference type="ARBA" id="ARBA00029447"/>
    </source>
</evidence>
<dbReference type="KEGG" id="pphe:PP2015_3552"/>
<proteinExistence type="inferred from homology"/>
<dbReference type="InterPro" id="IPR033480">
    <property type="entry name" value="sCache_2"/>
</dbReference>
<evidence type="ECO:0000313" key="12">
    <source>
        <dbReference type="EMBL" id="ALO44026.1"/>
    </source>
</evidence>
<keyword evidence="3 9" id="KW-0812">Transmembrane</keyword>
<sequence>MNINRLLGKVKVANKLRISIAISIAIIVGIQLSAANKLKDTMTAERQTKAIGLVESVSSQLNAIAKSANLTTEQKQTQAKYLINNTRFGESGYFFVFDNRGDMVAHPIKPALNNQSMTTHVKPFIRNAFTQFVDTAEQYGQGFVTYQWPKPGSTEQEEKVSYVQKQAHWNWVIGTGIYLTDIQETYYQTLRSILIEMLVYIAILLIVSQYVARNITKPLNKLTRTMTQVANEKDLTIQLKHQGNDELSEMGRAFNESNAQFRHVLDNINENTMSLASQAEELSVVTQQIKTGIVEQHQETASVQDKVSHLNESAQEVFQQTQSALDNVEHAGQLTSQSLKHINDNAVSINEVAERVDSAEHAVKELQNSSDKITEVLDVIQKVAEQTNLLALNAAIEAARAGEQGRGFAVVADEVRTLAMRTQQSTEDIQAIINQLHTGVKATVDEMVLCKQSANEGLLISKQCNETLQQVDGAMQAIQLSNAEIAAAAQLQSDNIAVIADNMASIAAVSEQTETGAEHTHAASQQLSVMSQELSDLVREFKV</sequence>
<evidence type="ECO:0000256" key="6">
    <source>
        <dbReference type="ARBA" id="ARBA00023224"/>
    </source>
</evidence>
<evidence type="ECO:0000259" key="11">
    <source>
        <dbReference type="PROSITE" id="PS50885"/>
    </source>
</evidence>
<keyword evidence="4 9" id="KW-1133">Transmembrane helix</keyword>
<keyword evidence="2" id="KW-1003">Cell membrane</keyword>
<dbReference type="GO" id="GO:0004888">
    <property type="term" value="F:transmembrane signaling receptor activity"/>
    <property type="evidence" value="ECO:0007669"/>
    <property type="project" value="InterPro"/>
</dbReference>
<evidence type="ECO:0000256" key="2">
    <source>
        <dbReference type="ARBA" id="ARBA00022475"/>
    </source>
</evidence>
<organism evidence="12 13">
    <name type="scientific">Pseudoalteromonas phenolica</name>
    <dbReference type="NCBI Taxonomy" id="161398"/>
    <lineage>
        <taxon>Bacteria</taxon>
        <taxon>Pseudomonadati</taxon>
        <taxon>Pseudomonadota</taxon>
        <taxon>Gammaproteobacteria</taxon>
        <taxon>Alteromonadales</taxon>
        <taxon>Pseudoalteromonadaceae</taxon>
        <taxon>Pseudoalteromonas</taxon>
    </lineage>
</organism>
<evidence type="ECO:0000256" key="8">
    <source>
        <dbReference type="PROSITE-ProRule" id="PRU00284"/>
    </source>
</evidence>
<dbReference type="GO" id="GO:0005886">
    <property type="term" value="C:plasma membrane"/>
    <property type="evidence" value="ECO:0007669"/>
    <property type="project" value="UniProtKB-SubCell"/>
</dbReference>
<dbReference type="SMART" id="SM01049">
    <property type="entry name" value="Cache_2"/>
    <property type="match status" value="1"/>
</dbReference>
<protein>
    <submittedName>
        <fullName evidence="12">Methyl-accepting chemotaxis sensory transducer</fullName>
    </submittedName>
</protein>
<evidence type="ECO:0000256" key="9">
    <source>
        <dbReference type="SAM" id="Phobius"/>
    </source>
</evidence>
<dbReference type="CDD" id="cd12912">
    <property type="entry name" value="PDC2_MCP_like"/>
    <property type="match status" value="1"/>
</dbReference>
<keyword evidence="13" id="KW-1185">Reference proteome</keyword>
<evidence type="ECO:0000256" key="4">
    <source>
        <dbReference type="ARBA" id="ARBA00022989"/>
    </source>
</evidence>
<feature type="transmembrane region" description="Helical" evidence="9">
    <location>
        <begin position="16"/>
        <end position="36"/>
    </location>
</feature>
<dbReference type="RefSeq" id="WP_058031915.1">
    <property type="nucleotide sequence ID" value="NZ_CP013188.1"/>
</dbReference>
<dbReference type="PROSITE" id="PS50111">
    <property type="entry name" value="CHEMOTAXIS_TRANSDUC_2"/>
    <property type="match status" value="1"/>
</dbReference>
<dbReference type="Pfam" id="PF00015">
    <property type="entry name" value="MCPsignal"/>
    <property type="match status" value="1"/>
</dbReference>
<dbReference type="EMBL" id="CP013188">
    <property type="protein sequence ID" value="ALO44026.1"/>
    <property type="molecule type" value="Genomic_DNA"/>
</dbReference>
<dbReference type="PRINTS" id="PR00260">
    <property type="entry name" value="CHEMTRNSDUCR"/>
</dbReference>
<comment type="subcellular location">
    <subcellularLocation>
        <location evidence="1">Cell membrane</location>
        <topology evidence="1">Multi-pass membrane protein</topology>
    </subcellularLocation>
</comment>
<dbReference type="SMART" id="SM00283">
    <property type="entry name" value="MA"/>
    <property type="match status" value="1"/>
</dbReference>
<dbReference type="OrthoDB" id="292013at2"/>
<evidence type="ECO:0000256" key="5">
    <source>
        <dbReference type="ARBA" id="ARBA00023136"/>
    </source>
</evidence>
<feature type="domain" description="HAMP" evidence="11">
    <location>
        <begin position="213"/>
        <end position="266"/>
    </location>
</feature>
<dbReference type="PATRIC" id="fig|161398.10.peg.3621"/>
<dbReference type="Pfam" id="PF17200">
    <property type="entry name" value="sCache_2"/>
    <property type="match status" value="1"/>
</dbReference>
<dbReference type="GO" id="GO:0006935">
    <property type="term" value="P:chemotaxis"/>
    <property type="evidence" value="ECO:0007669"/>
    <property type="project" value="InterPro"/>
</dbReference>
<evidence type="ECO:0000259" key="10">
    <source>
        <dbReference type="PROSITE" id="PS50111"/>
    </source>
</evidence>
<dbReference type="Pfam" id="PF00672">
    <property type="entry name" value="HAMP"/>
    <property type="match status" value="1"/>
</dbReference>
<keyword evidence="6 8" id="KW-0807">Transducer</keyword>
<evidence type="ECO:0000256" key="1">
    <source>
        <dbReference type="ARBA" id="ARBA00004651"/>
    </source>
</evidence>
<dbReference type="InterPro" id="IPR004090">
    <property type="entry name" value="Chemotax_Me-accpt_rcpt"/>
</dbReference>
<dbReference type="InterPro" id="IPR004089">
    <property type="entry name" value="MCPsignal_dom"/>
</dbReference>
<gene>
    <name evidence="12" type="ORF">PP2015_3552</name>
</gene>
<dbReference type="SMART" id="SM00304">
    <property type="entry name" value="HAMP"/>
    <property type="match status" value="1"/>
</dbReference>
<name>A0A0S2K6G0_9GAMM</name>
<dbReference type="Gene3D" id="3.30.450.20">
    <property type="entry name" value="PAS domain"/>
    <property type="match status" value="1"/>
</dbReference>
<comment type="similarity">
    <text evidence="7">Belongs to the methyl-accepting chemotaxis (MCP) protein family.</text>
</comment>
<dbReference type="CDD" id="cd11386">
    <property type="entry name" value="MCP_signal"/>
    <property type="match status" value="1"/>
</dbReference>
<feature type="domain" description="Methyl-accepting transducer" evidence="10">
    <location>
        <begin position="271"/>
        <end position="507"/>
    </location>
</feature>
<reference evidence="12 13" key="1">
    <citation type="submission" date="2015-11" db="EMBL/GenBank/DDBJ databases">
        <authorList>
            <person name="Zhang Y."/>
            <person name="Guo Z."/>
        </authorList>
    </citation>
    <scope>NUCLEOTIDE SEQUENCE [LARGE SCALE GENOMIC DNA]</scope>
    <source>
        <strain evidence="12 13">KCTC 12086</strain>
    </source>
</reference>
<dbReference type="SUPFAM" id="SSF58104">
    <property type="entry name" value="Methyl-accepting chemotaxis protein (MCP) signaling domain"/>
    <property type="match status" value="1"/>
</dbReference>
<dbReference type="GO" id="GO:0007165">
    <property type="term" value="P:signal transduction"/>
    <property type="evidence" value="ECO:0007669"/>
    <property type="project" value="UniProtKB-KW"/>
</dbReference>
<dbReference type="FunFam" id="1.10.287.950:FF:000001">
    <property type="entry name" value="Methyl-accepting chemotaxis sensory transducer"/>
    <property type="match status" value="1"/>
</dbReference>
<evidence type="ECO:0000313" key="13">
    <source>
        <dbReference type="Proteomes" id="UP000061457"/>
    </source>
</evidence>
<dbReference type="AlphaFoldDB" id="A0A0S2K6G0"/>
<dbReference type="Gene3D" id="1.10.287.950">
    <property type="entry name" value="Methyl-accepting chemotaxis protein"/>
    <property type="match status" value="1"/>
</dbReference>
<dbReference type="InterPro" id="IPR003660">
    <property type="entry name" value="HAMP_dom"/>
</dbReference>
<keyword evidence="5 9" id="KW-0472">Membrane</keyword>
<dbReference type="STRING" id="161398.PP2015_3552"/>